<dbReference type="PANTHER" id="PTHR47799:SF1">
    <property type="entry name" value="OMEGA-AMIDASE YAFV"/>
    <property type="match status" value="1"/>
</dbReference>
<dbReference type="Pfam" id="PF00795">
    <property type="entry name" value="CN_hydrolase"/>
    <property type="match status" value="1"/>
</dbReference>
<sequence length="216" mass="24357">MKIGLVQYNPAWEDKTTNQVRLQELLKESSPDVSLLIFTEMTLTGFTMASKENAEDFDGQTVKFFASLARHHDCHILAGCIEKASPLPFNSLIHLNPKGELVTTYRKIHTIPYYNEHLHYQNGASLAVTTIKDFRIGLSICFDLRFPELYRSYIDENVHMVLNIANWPATRAHHWKTLMQARAIENQCYIVGVNRVGTGNGIGFSGGSNVVDPMGE</sequence>
<dbReference type="InterPro" id="IPR052737">
    <property type="entry name" value="Omega-amidase_YafV"/>
</dbReference>
<dbReference type="PANTHER" id="PTHR47799">
    <property type="entry name" value="OMEGA-AMIDASE YAFV"/>
    <property type="match status" value="1"/>
</dbReference>
<dbReference type="Gene3D" id="3.60.110.10">
    <property type="entry name" value="Carbon-nitrogen hydrolase"/>
    <property type="match status" value="1"/>
</dbReference>
<dbReference type="InterPro" id="IPR036526">
    <property type="entry name" value="C-N_Hydrolase_sf"/>
</dbReference>
<dbReference type="SUPFAM" id="SSF56317">
    <property type="entry name" value="Carbon-nitrogen hydrolase"/>
    <property type="match status" value="1"/>
</dbReference>
<dbReference type="EMBL" id="UINC01037940">
    <property type="protein sequence ID" value="SVB34198.1"/>
    <property type="molecule type" value="Genomic_DNA"/>
</dbReference>
<feature type="non-terminal residue" evidence="2">
    <location>
        <position position="216"/>
    </location>
</feature>
<dbReference type="GO" id="GO:0106008">
    <property type="term" value="F:2-oxoglutaramate amidase activity"/>
    <property type="evidence" value="ECO:0007669"/>
    <property type="project" value="TreeGrafter"/>
</dbReference>
<feature type="domain" description="CN hydrolase" evidence="1">
    <location>
        <begin position="1"/>
        <end position="216"/>
    </location>
</feature>
<protein>
    <recommendedName>
        <fullName evidence="1">CN hydrolase domain-containing protein</fullName>
    </recommendedName>
</protein>
<dbReference type="InterPro" id="IPR003010">
    <property type="entry name" value="C-N_Hydrolase"/>
</dbReference>
<proteinExistence type="predicted"/>
<dbReference type="PROSITE" id="PS50263">
    <property type="entry name" value="CN_HYDROLASE"/>
    <property type="match status" value="1"/>
</dbReference>
<accession>A0A382D6X6</accession>
<name>A0A382D6X6_9ZZZZ</name>
<dbReference type="GO" id="GO:0050152">
    <property type="term" value="F:omega-amidase activity"/>
    <property type="evidence" value="ECO:0007669"/>
    <property type="project" value="TreeGrafter"/>
</dbReference>
<reference evidence="2" key="1">
    <citation type="submission" date="2018-05" db="EMBL/GenBank/DDBJ databases">
        <authorList>
            <person name="Lanie J.A."/>
            <person name="Ng W.-L."/>
            <person name="Kazmierczak K.M."/>
            <person name="Andrzejewski T.M."/>
            <person name="Davidsen T.M."/>
            <person name="Wayne K.J."/>
            <person name="Tettelin H."/>
            <person name="Glass J.I."/>
            <person name="Rusch D."/>
            <person name="Podicherti R."/>
            <person name="Tsui H.-C.T."/>
            <person name="Winkler M.E."/>
        </authorList>
    </citation>
    <scope>NUCLEOTIDE SEQUENCE</scope>
</reference>
<evidence type="ECO:0000259" key="1">
    <source>
        <dbReference type="PROSITE" id="PS50263"/>
    </source>
</evidence>
<organism evidence="2">
    <name type="scientific">marine metagenome</name>
    <dbReference type="NCBI Taxonomy" id="408172"/>
    <lineage>
        <taxon>unclassified sequences</taxon>
        <taxon>metagenomes</taxon>
        <taxon>ecological metagenomes</taxon>
    </lineage>
</organism>
<gene>
    <name evidence="2" type="ORF">METZ01_LOCUS187052</name>
</gene>
<evidence type="ECO:0000313" key="2">
    <source>
        <dbReference type="EMBL" id="SVB34198.1"/>
    </source>
</evidence>
<dbReference type="AlphaFoldDB" id="A0A382D6X6"/>